<dbReference type="EMBL" id="OX459948">
    <property type="protein sequence ID" value="CAI9155244.1"/>
    <property type="molecule type" value="Genomic_DNA"/>
</dbReference>
<reference evidence="3" key="1">
    <citation type="submission" date="2023-04" db="EMBL/GenBank/DDBJ databases">
        <authorList>
            <consortium name="ELIXIR-Norway"/>
        </authorList>
    </citation>
    <scope>NUCLEOTIDE SEQUENCE [LARGE SCALE GENOMIC DNA]</scope>
</reference>
<feature type="signal peptide" evidence="2">
    <location>
        <begin position="1"/>
        <end position="27"/>
    </location>
</feature>
<evidence type="ECO:0000256" key="1">
    <source>
        <dbReference type="SAM" id="MobiDB-lite"/>
    </source>
</evidence>
<feature type="region of interest" description="Disordered" evidence="1">
    <location>
        <begin position="90"/>
        <end position="109"/>
    </location>
</feature>
<feature type="region of interest" description="Disordered" evidence="1">
    <location>
        <begin position="58"/>
        <end position="77"/>
    </location>
</feature>
<organism evidence="3 4">
    <name type="scientific">Rangifer tarandus platyrhynchus</name>
    <name type="common">Svalbard reindeer</name>
    <dbReference type="NCBI Taxonomy" id="3082113"/>
    <lineage>
        <taxon>Eukaryota</taxon>
        <taxon>Metazoa</taxon>
        <taxon>Chordata</taxon>
        <taxon>Craniata</taxon>
        <taxon>Vertebrata</taxon>
        <taxon>Euteleostomi</taxon>
        <taxon>Mammalia</taxon>
        <taxon>Eutheria</taxon>
        <taxon>Laurasiatheria</taxon>
        <taxon>Artiodactyla</taxon>
        <taxon>Ruminantia</taxon>
        <taxon>Pecora</taxon>
        <taxon>Cervidae</taxon>
        <taxon>Odocoileinae</taxon>
        <taxon>Rangifer</taxon>
    </lineage>
</organism>
<keyword evidence="2" id="KW-0732">Signal</keyword>
<feature type="chain" id="PRO_5047435257" evidence="2">
    <location>
        <begin position="28"/>
        <end position="109"/>
    </location>
</feature>
<proteinExistence type="predicted"/>
<evidence type="ECO:0000313" key="3">
    <source>
        <dbReference type="EMBL" id="CAI9155244.1"/>
    </source>
</evidence>
<sequence>MEPRKLHTPLTYMVLFLRFNLAETTSAWPLQSGGQAQQKPDLVKLPWQKLNAKIPAQWKGPEAQHAGNQNSKNKLSRKLMRLSLRLQETSCSGRNPSSYGWKDIWLTKS</sequence>
<keyword evidence="4" id="KW-1185">Reference proteome</keyword>
<evidence type="ECO:0000313" key="4">
    <source>
        <dbReference type="Proteomes" id="UP001176941"/>
    </source>
</evidence>
<dbReference type="Proteomes" id="UP001176941">
    <property type="component" value="Chromosome 12"/>
</dbReference>
<evidence type="ECO:0000256" key="2">
    <source>
        <dbReference type="SAM" id="SignalP"/>
    </source>
</evidence>
<gene>
    <name evidence="3" type="ORF">MRATA1EN1_LOCUS4206</name>
</gene>
<name>A0ABN8Y1R1_RANTA</name>
<accession>A0ABN8Y1R1</accession>
<protein>
    <submittedName>
        <fullName evidence="3">Uncharacterized protein</fullName>
    </submittedName>
</protein>